<feature type="compositionally biased region" description="Basic and acidic residues" evidence="1">
    <location>
        <begin position="229"/>
        <end position="242"/>
    </location>
</feature>
<protein>
    <submittedName>
        <fullName evidence="2">Uncharacterized protein</fullName>
    </submittedName>
</protein>
<feature type="compositionally biased region" description="Basic and acidic residues" evidence="1">
    <location>
        <begin position="155"/>
        <end position="172"/>
    </location>
</feature>
<evidence type="ECO:0000313" key="2">
    <source>
        <dbReference type="EMBL" id="KZS89238.1"/>
    </source>
</evidence>
<accession>A0A164Q1M5</accession>
<dbReference type="OrthoDB" id="2537432at2759"/>
<dbReference type="AlphaFoldDB" id="A0A164Q1M5"/>
<dbReference type="STRING" id="1314777.A0A164Q1M5"/>
<dbReference type="InterPro" id="IPR022024">
    <property type="entry name" value="DUF3602"/>
</dbReference>
<name>A0A164Q1M5_9AGAM</name>
<evidence type="ECO:0000256" key="1">
    <source>
        <dbReference type="SAM" id="MobiDB-lite"/>
    </source>
</evidence>
<dbReference type="InterPro" id="IPR053203">
    <property type="entry name" value="Cisplatin_resist-associated"/>
</dbReference>
<dbReference type="Proteomes" id="UP000076722">
    <property type="component" value="Unassembled WGS sequence"/>
</dbReference>
<dbReference type="EMBL" id="KV419429">
    <property type="protein sequence ID" value="KZS89238.1"/>
    <property type="molecule type" value="Genomic_DNA"/>
</dbReference>
<dbReference type="Pfam" id="PF12223">
    <property type="entry name" value="DUF3602"/>
    <property type="match status" value="2"/>
</dbReference>
<feature type="region of interest" description="Disordered" evidence="1">
    <location>
        <begin position="287"/>
        <end position="334"/>
    </location>
</feature>
<feature type="compositionally biased region" description="Low complexity" evidence="1">
    <location>
        <begin position="87"/>
        <end position="98"/>
    </location>
</feature>
<dbReference type="PANTHER" id="PTHR34693">
    <property type="entry name" value="PROTEIN PAR32"/>
    <property type="match status" value="1"/>
</dbReference>
<dbReference type="PANTHER" id="PTHR34693:SF1">
    <property type="entry name" value="PROTEIN PAR32"/>
    <property type="match status" value="1"/>
</dbReference>
<keyword evidence="3" id="KW-1185">Reference proteome</keyword>
<feature type="compositionally biased region" description="Polar residues" evidence="1">
    <location>
        <begin position="9"/>
        <end position="30"/>
    </location>
</feature>
<feature type="compositionally biased region" description="Gly residues" evidence="1">
    <location>
        <begin position="321"/>
        <end position="334"/>
    </location>
</feature>
<proteinExistence type="predicted"/>
<organism evidence="2 3">
    <name type="scientific">Sistotremastrum niveocremeum HHB9708</name>
    <dbReference type="NCBI Taxonomy" id="1314777"/>
    <lineage>
        <taxon>Eukaryota</taxon>
        <taxon>Fungi</taxon>
        <taxon>Dikarya</taxon>
        <taxon>Basidiomycota</taxon>
        <taxon>Agaricomycotina</taxon>
        <taxon>Agaricomycetes</taxon>
        <taxon>Sistotremastrales</taxon>
        <taxon>Sistotremastraceae</taxon>
        <taxon>Sertulicium</taxon>
        <taxon>Sertulicium niveocremeum</taxon>
    </lineage>
</organism>
<sequence>MEKAETERAPSQSPTRRGRTSISDSISSGLNRFLSKDDPNSSNISTVTEGEEFYVAVPITDRSVSRGRDAGFTSSGRGGAGNIRRTSASADASDSIISNPKEDAADEVSSPRGREIEVSPKVLSSGRGGAGNIRSKSRNGRSLSKPPSIAEQSALDERERQVLEEHRLKKQEQAGVLVSGRGGLGNIRSASQGPKSRSRSRAAELRSTGRGGAGNMSLDAPDIASLEIAEERERSAHHHPEGVHSTGRGGAGNIYAHTPNVHGHDDEDNRGRHAHSGVHGLFEKIRAASQSATRSVASVGHPHGHSHLNSSSASNAASGAVNGGGEGDGLGGAE</sequence>
<feature type="region of interest" description="Disordered" evidence="1">
    <location>
        <begin position="1"/>
        <end position="274"/>
    </location>
</feature>
<reference evidence="2 3" key="1">
    <citation type="journal article" date="2016" name="Mol. Biol. Evol.">
        <title>Comparative Genomics of Early-Diverging Mushroom-Forming Fungi Provides Insights into the Origins of Lignocellulose Decay Capabilities.</title>
        <authorList>
            <person name="Nagy L.G."/>
            <person name="Riley R."/>
            <person name="Tritt A."/>
            <person name="Adam C."/>
            <person name="Daum C."/>
            <person name="Floudas D."/>
            <person name="Sun H."/>
            <person name="Yadav J.S."/>
            <person name="Pangilinan J."/>
            <person name="Larsson K.H."/>
            <person name="Matsuura K."/>
            <person name="Barry K."/>
            <person name="Labutti K."/>
            <person name="Kuo R."/>
            <person name="Ohm R.A."/>
            <person name="Bhattacharya S.S."/>
            <person name="Shirouzu T."/>
            <person name="Yoshinaga Y."/>
            <person name="Martin F.M."/>
            <person name="Grigoriev I.V."/>
            <person name="Hibbett D.S."/>
        </authorList>
    </citation>
    <scope>NUCLEOTIDE SEQUENCE [LARGE SCALE GENOMIC DNA]</scope>
    <source>
        <strain evidence="2 3">HHB9708</strain>
    </source>
</reference>
<evidence type="ECO:0000313" key="3">
    <source>
        <dbReference type="Proteomes" id="UP000076722"/>
    </source>
</evidence>
<gene>
    <name evidence="2" type="ORF">SISNIDRAFT_232605</name>
</gene>
<feature type="compositionally biased region" description="Basic and acidic residues" evidence="1">
    <location>
        <begin position="262"/>
        <end position="271"/>
    </location>
</feature>
<feature type="compositionally biased region" description="Low complexity" evidence="1">
    <location>
        <begin position="307"/>
        <end position="320"/>
    </location>
</feature>